<dbReference type="PROSITE" id="PS00041">
    <property type="entry name" value="HTH_ARAC_FAMILY_1"/>
    <property type="match status" value="1"/>
</dbReference>
<dbReference type="InterPro" id="IPR013096">
    <property type="entry name" value="Cupin_2"/>
</dbReference>
<evidence type="ECO:0000259" key="4">
    <source>
        <dbReference type="PROSITE" id="PS01124"/>
    </source>
</evidence>
<dbReference type="EMBL" id="CAKMMG010000014">
    <property type="protein sequence ID" value="CAH1224304.1"/>
    <property type="molecule type" value="Genomic_DNA"/>
</dbReference>
<keyword evidence="6" id="KW-1185">Reference proteome</keyword>
<evidence type="ECO:0000313" key="6">
    <source>
        <dbReference type="Proteomes" id="UP000838324"/>
    </source>
</evidence>
<dbReference type="InterPro" id="IPR014710">
    <property type="entry name" value="RmlC-like_jellyroll"/>
</dbReference>
<dbReference type="PANTHER" id="PTHR43280:SF28">
    <property type="entry name" value="HTH-TYPE TRANSCRIPTIONAL ACTIVATOR RHAS"/>
    <property type="match status" value="1"/>
</dbReference>
<dbReference type="RefSeq" id="WP_236337354.1">
    <property type="nucleotide sequence ID" value="NZ_CAKMMG010000014.1"/>
</dbReference>
<dbReference type="Proteomes" id="UP000838324">
    <property type="component" value="Unassembled WGS sequence"/>
</dbReference>
<dbReference type="PRINTS" id="PR00032">
    <property type="entry name" value="HTHARAC"/>
</dbReference>
<dbReference type="InterPro" id="IPR018062">
    <property type="entry name" value="HTH_AraC-typ_CS"/>
</dbReference>
<keyword evidence="1" id="KW-0805">Transcription regulation</keyword>
<keyword evidence="2" id="KW-0238">DNA-binding</keyword>
<dbReference type="Gene3D" id="1.10.10.60">
    <property type="entry name" value="Homeodomain-like"/>
    <property type="match status" value="2"/>
</dbReference>
<dbReference type="CDD" id="cd02208">
    <property type="entry name" value="cupin_RmlC-like"/>
    <property type="match status" value="1"/>
</dbReference>
<name>A0ABM9CW24_9BACL</name>
<evidence type="ECO:0000256" key="2">
    <source>
        <dbReference type="ARBA" id="ARBA00023125"/>
    </source>
</evidence>
<keyword evidence="3" id="KW-0804">Transcription</keyword>
<dbReference type="Pfam" id="PF07883">
    <property type="entry name" value="Cupin_2"/>
    <property type="match status" value="1"/>
</dbReference>
<accession>A0ABM9CW24</accession>
<dbReference type="Gene3D" id="2.60.120.10">
    <property type="entry name" value="Jelly Rolls"/>
    <property type="match status" value="1"/>
</dbReference>
<protein>
    <submittedName>
        <fullName evidence="5">Exoenzyme S synthesis regulatory protein ExsA</fullName>
    </submittedName>
</protein>
<organism evidence="5 6">
    <name type="scientific">Paenibacillus auburnensis</name>
    <dbReference type="NCBI Taxonomy" id="2905649"/>
    <lineage>
        <taxon>Bacteria</taxon>
        <taxon>Bacillati</taxon>
        <taxon>Bacillota</taxon>
        <taxon>Bacilli</taxon>
        <taxon>Bacillales</taxon>
        <taxon>Paenibacillaceae</taxon>
        <taxon>Paenibacillus</taxon>
    </lineage>
</organism>
<dbReference type="SMART" id="SM00342">
    <property type="entry name" value="HTH_ARAC"/>
    <property type="match status" value="1"/>
</dbReference>
<dbReference type="InterPro" id="IPR011051">
    <property type="entry name" value="RmlC_Cupin_sf"/>
</dbReference>
<dbReference type="SUPFAM" id="SSF51182">
    <property type="entry name" value="RmlC-like cupins"/>
    <property type="match status" value="1"/>
</dbReference>
<dbReference type="PROSITE" id="PS01124">
    <property type="entry name" value="HTH_ARAC_FAMILY_2"/>
    <property type="match status" value="1"/>
</dbReference>
<proteinExistence type="predicted"/>
<comment type="caution">
    <text evidence="5">The sequence shown here is derived from an EMBL/GenBank/DDBJ whole genome shotgun (WGS) entry which is preliminary data.</text>
</comment>
<dbReference type="SUPFAM" id="SSF46689">
    <property type="entry name" value="Homeodomain-like"/>
    <property type="match status" value="2"/>
</dbReference>
<dbReference type="InterPro" id="IPR020449">
    <property type="entry name" value="Tscrpt_reg_AraC-type_HTH"/>
</dbReference>
<evidence type="ECO:0000256" key="3">
    <source>
        <dbReference type="ARBA" id="ARBA00023163"/>
    </source>
</evidence>
<dbReference type="PANTHER" id="PTHR43280">
    <property type="entry name" value="ARAC-FAMILY TRANSCRIPTIONAL REGULATOR"/>
    <property type="match status" value="1"/>
</dbReference>
<evidence type="ECO:0000313" key="5">
    <source>
        <dbReference type="EMBL" id="CAH1224304.1"/>
    </source>
</evidence>
<gene>
    <name evidence="5" type="primary">exsA</name>
    <name evidence="5" type="ORF">PAECIP111892_05468</name>
</gene>
<evidence type="ECO:0000256" key="1">
    <source>
        <dbReference type="ARBA" id="ARBA00023015"/>
    </source>
</evidence>
<dbReference type="InterPro" id="IPR018060">
    <property type="entry name" value="HTH_AraC"/>
</dbReference>
<reference evidence="5" key="1">
    <citation type="submission" date="2022-01" db="EMBL/GenBank/DDBJ databases">
        <authorList>
            <person name="Criscuolo A."/>
        </authorList>
    </citation>
    <scope>NUCLEOTIDE SEQUENCE</scope>
    <source>
        <strain evidence="5">CIP111892</strain>
    </source>
</reference>
<sequence>MDRTSQRLLKEDRVHGDVMFPLAAYWIELPAGTHVLDTHWHEEAEFFMLLEGEILFQVDTDYFPLRAGEAVFIESGDIHAAYVLKEGPCRFCALVFHPDLLASAQYDTIQQNVILPLQEKRQSFPRHITPAVPWQQELLNHLERMMEAYANKMPGFEAFMKGTLLIMLSQIATPDRSVNHSQSESADTTKINRLKKVILYIQDNYQEPIRTRDLSELIPMSEGQFCRFFKAMTRKTPVDYINSYRIRQAADLLQQSERKISDIALEVGFDNVSYFIKVFRKAMKCSPSEFRKGAALGAMQGAGQGQLYP</sequence>
<feature type="domain" description="HTH araC/xylS-type" evidence="4">
    <location>
        <begin position="195"/>
        <end position="293"/>
    </location>
</feature>
<dbReference type="InterPro" id="IPR009057">
    <property type="entry name" value="Homeodomain-like_sf"/>
</dbReference>
<dbReference type="Pfam" id="PF12833">
    <property type="entry name" value="HTH_18"/>
    <property type="match status" value="1"/>
</dbReference>